<evidence type="ECO:0000256" key="3">
    <source>
        <dbReference type="SAM" id="SignalP"/>
    </source>
</evidence>
<proteinExistence type="predicted"/>
<dbReference type="GO" id="GO:0019867">
    <property type="term" value="C:outer membrane"/>
    <property type="evidence" value="ECO:0007669"/>
    <property type="project" value="InterPro"/>
</dbReference>
<sequence length="150" mass="16346">MGTITSGARGLALVVATIALTACSAQYRDHGYTPPPEDLAQIEVGQDTRETVRETIGAPTTEAMIDERSYYYVSSRMRQFAWRAPEEVAREVVAISFGPSGTVSNVERYGLEDGIVVPLERRVTDSGGNVGFIRQLLSRLGGFSPETFLD</sequence>
<feature type="chain" id="PRO_5016669172" evidence="3">
    <location>
        <begin position="28"/>
        <end position="150"/>
    </location>
</feature>
<gene>
    <name evidence="5" type="ORF">DRV85_13740</name>
</gene>
<evidence type="ECO:0000313" key="6">
    <source>
        <dbReference type="Proteomes" id="UP000253370"/>
    </source>
</evidence>
<evidence type="ECO:0000256" key="1">
    <source>
        <dbReference type="ARBA" id="ARBA00022729"/>
    </source>
</evidence>
<dbReference type="InterPro" id="IPR007450">
    <property type="entry name" value="BamE_dom"/>
</dbReference>
<feature type="signal peptide" evidence="3">
    <location>
        <begin position="1"/>
        <end position="27"/>
    </location>
</feature>
<dbReference type="Proteomes" id="UP000253370">
    <property type="component" value="Unassembled WGS sequence"/>
</dbReference>
<dbReference type="AlphaFoldDB" id="A0A365U773"/>
<organism evidence="5 6">
    <name type="scientific">Rhodosalinus halophilus</name>
    <dbReference type="NCBI Taxonomy" id="2259333"/>
    <lineage>
        <taxon>Bacteria</taxon>
        <taxon>Pseudomonadati</taxon>
        <taxon>Pseudomonadota</taxon>
        <taxon>Alphaproteobacteria</taxon>
        <taxon>Rhodobacterales</taxon>
        <taxon>Paracoccaceae</taxon>
        <taxon>Rhodosalinus</taxon>
    </lineage>
</organism>
<dbReference type="Gene3D" id="3.30.1450.10">
    <property type="match status" value="1"/>
</dbReference>
<dbReference type="OrthoDB" id="7203955at2"/>
<keyword evidence="6" id="KW-1185">Reference proteome</keyword>
<feature type="domain" description="Outer membrane protein assembly factor BamE" evidence="4">
    <location>
        <begin position="31"/>
        <end position="106"/>
    </location>
</feature>
<dbReference type="RefSeq" id="WP_113290045.1">
    <property type="nucleotide sequence ID" value="NZ_QNTQ01000013.1"/>
</dbReference>
<evidence type="ECO:0000313" key="5">
    <source>
        <dbReference type="EMBL" id="RBI84066.1"/>
    </source>
</evidence>
<keyword evidence="2" id="KW-0472">Membrane</keyword>
<reference evidence="5 6" key="1">
    <citation type="submission" date="2018-07" db="EMBL/GenBank/DDBJ databases">
        <title>Rhodosalinus sp. strain E84T genomic sequence and assembly.</title>
        <authorList>
            <person name="Liu Z.-W."/>
            <person name="Lu D.-C."/>
        </authorList>
    </citation>
    <scope>NUCLEOTIDE SEQUENCE [LARGE SCALE GENOMIC DNA]</scope>
    <source>
        <strain evidence="5 6">E84</strain>
    </source>
</reference>
<name>A0A365U773_9RHOB</name>
<evidence type="ECO:0000259" key="4">
    <source>
        <dbReference type="Pfam" id="PF04355"/>
    </source>
</evidence>
<comment type="caution">
    <text evidence="5">The sequence shown here is derived from an EMBL/GenBank/DDBJ whole genome shotgun (WGS) entry which is preliminary data.</text>
</comment>
<dbReference type="EMBL" id="QNTQ01000013">
    <property type="protein sequence ID" value="RBI84066.1"/>
    <property type="molecule type" value="Genomic_DNA"/>
</dbReference>
<accession>A0A365U773</accession>
<dbReference type="InterPro" id="IPR037873">
    <property type="entry name" value="BamE-like"/>
</dbReference>
<protein>
    <submittedName>
        <fullName evidence="5">Outer membrane protein assembly factor BamE</fullName>
    </submittedName>
</protein>
<keyword evidence="1 3" id="KW-0732">Signal</keyword>
<dbReference type="Pfam" id="PF04355">
    <property type="entry name" value="BamE"/>
    <property type="match status" value="1"/>
</dbReference>
<evidence type="ECO:0000256" key="2">
    <source>
        <dbReference type="ARBA" id="ARBA00023136"/>
    </source>
</evidence>